<keyword evidence="1" id="KW-1133">Transmembrane helix</keyword>
<feature type="transmembrane region" description="Helical" evidence="1">
    <location>
        <begin position="39"/>
        <end position="65"/>
    </location>
</feature>
<feature type="transmembrane region" description="Helical" evidence="1">
    <location>
        <begin position="12"/>
        <end position="33"/>
    </location>
</feature>
<sequence length="82" mass="8759">VQRARLAQFAHLGQRLGYLAYGVAILVFAMGMATGFNDVVANTLVVLLVVGSFVLAPAIVLHYAVRAAIDEERSETRGDLDG</sequence>
<evidence type="ECO:0000313" key="2">
    <source>
        <dbReference type="EMBL" id="SVC43729.1"/>
    </source>
</evidence>
<dbReference type="AlphaFoldDB" id="A0A382M4A0"/>
<reference evidence="2" key="1">
    <citation type="submission" date="2018-05" db="EMBL/GenBank/DDBJ databases">
        <authorList>
            <person name="Lanie J.A."/>
            <person name="Ng W.-L."/>
            <person name="Kazmierczak K.M."/>
            <person name="Andrzejewski T.M."/>
            <person name="Davidsen T.M."/>
            <person name="Wayne K.J."/>
            <person name="Tettelin H."/>
            <person name="Glass J.I."/>
            <person name="Rusch D."/>
            <person name="Podicherti R."/>
            <person name="Tsui H.-C.T."/>
            <person name="Winkler M.E."/>
        </authorList>
    </citation>
    <scope>NUCLEOTIDE SEQUENCE</scope>
</reference>
<protein>
    <submittedName>
        <fullName evidence="2">Uncharacterized protein</fullName>
    </submittedName>
</protein>
<accession>A0A382M4A0</accession>
<dbReference type="EMBL" id="UINC01091170">
    <property type="protein sequence ID" value="SVC43729.1"/>
    <property type="molecule type" value="Genomic_DNA"/>
</dbReference>
<organism evidence="2">
    <name type="scientific">marine metagenome</name>
    <dbReference type="NCBI Taxonomy" id="408172"/>
    <lineage>
        <taxon>unclassified sequences</taxon>
        <taxon>metagenomes</taxon>
        <taxon>ecological metagenomes</taxon>
    </lineage>
</organism>
<keyword evidence="1" id="KW-0812">Transmembrane</keyword>
<feature type="non-terminal residue" evidence="2">
    <location>
        <position position="1"/>
    </location>
</feature>
<keyword evidence="1" id="KW-0472">Membrane</keyword>
<name>A0A382M4A0_9ZZZZ</name>
<proteinExistence type="predicted"/>
<gene>
    <name evidence="2" type="ORF">METZ01_LOCUS296583</name>
</gene>
<evidence type="ECO:0000256" key="1">
    <source>
        <dbReference type="SAM" id="Phobius"/>
    </source>
</evidence>